<dbReference type="AlphaFoldDB" id="A0A1M5UM74"/>
<dbReference type="Gene3D" id="3.40.710.10">
    <property type="entry name" value="DD-peptidase/beta-lactamase superfamily"/>
    <property type="match status" value="1"/>
</dbReference>
<feature type="chain" id="PRO_5012296598" evidence="1">
    <location>
        <begin position="20"/>
        <end position="492"/>
    </location>
</feature>
<dbReference type="SUPFAM" id="SSF56601">
    <property type="entry name" value="beta-lactamase/transpeptidase-like"/>
    <property type="match status" value="1"/>
</dbReference>
<evidence type="ECO:0000259" key="2">
    <source>
        <dbReference type="Pfam" id="PF00144"/>
    </source>
</evidence>
<dbReference type="EMBL" id="FQWQ01000003">
    <property type="protein sequence ID" value="SHH64122.1"/>
    <property type="molecule type" value="Genomic_DNA"/>
</dbReference>
<accession>A0A1M5UM74</accession>
<evidence type="ECO:0000256" key="1">
    <source>
        <dbReference type="SAM" id="SignalP"/>
    </source>
</evidence>
<evidence type="ECO:0000313" key="3">
    <source>
        <dbReference type="EMBL" id="SHH64122.1"/>
    </source>
</evidence>
<dbReference type="PANTHER" id="PTHR46825:SF12">
    <property type="entry name" value="PENICILLIN-BINDING PROTEIN 4"/>
    <property type="match status" value="1"/>
</dbReference>
<feature type="domain" description="Beta-lactamase-related" evidence="2">
    <location>
        <begin position="53"/>
        <end position="368"/>
    </location>
</feature>
<gene>
    <name evidence="3" type="ORF">SAMN04488109_4777</name>
</gene>
<reference evidence="3 4" key="1">
    <citation type="submission" date="2016-11" db="EMBL/GenBank/DDBJ databases">
        <authorList>
            <person name="Jaros S."/>
            <person name="Januszkiewicz K."/>
            <person name="Wedrychowicz H."/>
        </authorList>
    </citation>
    <scope>NUCLEOTIDE SEQUENCE [LARGE SCALE GENOMIC DNA]</scope>
    <source>
        <strain evidence="3 4">DSM 24574</strain>
    </source>
</reference>
<name>A0A1M5UM74_9BACT</name>
<dbReference type="InterPro" id="IPR012338">
    <property type="entry name" value="Beta-lactam/transpept-like"/>
</dbReference>
<dbReference type="PANTHER" id="PTHR46825">
    <property type="entry name" value="D-ALANYL-D-ALANINE-CARBOXYPEPTIDASE/ENDOPEPTIDASE AMPH"/>
    <property type="match status" value="1"/>
</dbReference>
<dbReference type="PROSITE" id="PS51257">
    <property type="entry name" value="PROKAR_LIPOPROTEIN"/>
    <property type="match status" value="1"/>
</dbReference>
<feature type="signal peptide" evidence="1">
    <location>
        <begin position="1"/>
        <end position="19"/>
    </location>
</feature>
<dbReference type="Pfam" id="PF00144">
    <property type="entry name" value="Beta-lactamase"/>
    <property type="match status" value="1"/>
</dbReference>
<protein>
    <submittedName>
        <fullName evidence="3">CubicO group peptidase, beta-lactamase class C family</fullName>
    </submittedName>
</protein>
<keyword evidence="4" id="KW-1185">Reference proteome</keyword>
<dbReference type="OrthoDB" id="9797709at2"/>
<dbReference type="RefSeq" id="WP_073139084.1">
    <property type="nucleotide sequence ID" value="NZ_FQWQ01000003.1"/>
</dbReference>
<proteinExistence type="predicted"/>
<sequence>MKPLTLIACLLAIVSSSCAQTTRTPPDVQTRIEQVEESLAGAVVLEGQKKWTLEERMKFYHIKGLSIAVIKNYTLDWAKAYGWADEAEHRKATTETVFQAASISKSLNGVGVLKLVQEGKIDLNADINTYLTSWKFPYDSLSKTKRITITNLLSHTAGLTVHGFGGYVPGEPLPTVPEILDGKKPANSEAVRSMFEPDLRVEYSGGGTTISQCIVTDVTQVPYDQYMWRNVLQPLGMTYSFYTQPPPSTRKASLATGYMSDGQELQKKYRIHPEQAAAGLWTNPTDLAKYIIETQLSWKGKSAKVLSSANTKLRLTPVRDAAGLGVFVTQRGSDLFFEHGGANVGFRCVYMGGVESGNGVAIMVNSESDGILQELVNSVASVYGWQGNYGGKVKKIVTLQPAQLKALEGYYELEGNKELHLQFTSKNNQLILKQLWDGREITFDAESELEFFNQQRPFPLKFSKDASGKVSQVLAFERDTWKRVDGFMPSKP</sequence>
<organism evidence="3 4">
    <name type="scientific">Chryseolinea serpens</name>
    <dbReference type="NCBI Taxonomy" id="947013"/>
    <lineage>
        <taxon>Bacteria</taxon>
        <taxon>Pseudomonadati</taxon>
        <taxon>Bacteroidota</taxon>
        <taxon>Cytophagia</taxon>
        <taxon>Cytophagales</taxon>
        <taxon>Fulvivirgaceae</taxon>
        <taxon>Chryseolinea</taxon>
    </lineage>
</organism>
<evidence type="ECO:0000313" key="4">
    <source>
        <dbReference type="Proteomes" id="UP000184212"/>
    </source>
</evidence>
<dbReference type="InterPro" id="IPR001466">
    <property type="entry name" value="Beta-lactam-related"/>
</dbReference>
<dbReference type="STRING" id="947013.SAMN04488109_4777"/>
<dbReference type="InterPro" id="IPR050491">
    <property type="entry name" value="AmpC-like"/>
</dbReference>
<keyword evidence="1" id="KW-0732">Signal</keyword>
<dbReference type="Proteomes" id="UP000184212">
    <property type="component" value="Unassembled WGS sequence"/>
</dbReference>